<feature type="compositionally biased region" description="Polar residues" evidence="1">
    <location>
        <begin position="133"/>
        <end position="147"/>
    </location>
</feature>
<organism evidence="2 3">
    <name type="scientific">Cladophialophora immunda</name>
    <dbReference type="NCBI Taxonomy" id="569365"/>
    <lineage>
        <taxon>Eukaryota</taxon>
        <taxon>Fungi</taxon>
        <taxon>Dikarya</taxon>
        <taxon>Ascomycota</taxon>
        <taxon>Pezizomycotina</taxon>
        <taxon>Eurotiomycetes</taxon>
        <taxon>Chaetothyriomycetidae</taxon>
        <taxon>Chaetothyriales</taxon>
        <taxon>Herpotrichiellaceae</taxon>
        <taxon>Cladophialophora</taxon>
    </lineage>
</organism>
<reference evidence="2 3" key="1">
    <citation type="submission" date="2015-01" db="EMBL/GenBank/DDBJ databases">
        <title>The Genome Sequence of Cladophialophora immunda CBS83496.</title>
        <authorList>
            <consortium name="The Broad Institute Genomics Platform"/>
            <person name="Cuomo C."/>
            <person name="de Hoog S."/>
            <person name="Gorbushina A."/>
            <person name="Stielow B."/>
            <person name="Teixiera M."/>
            <person name="Abouelleil A."/>
            <person name="Chapman S.B."/>
            <person name="Priest M."/>
            <person name="Young S.K."/>
            <person name="Wortman J."/>
            <person name="Nusbaum C."/>
            <person name="Birren B."/>
        </authorList>
    </citation>
    <scope>NUCLEOTIDE SEQUENCE [LARGE SCALE GENOMIC DNA]</scope>
    <source>
        <strain evidence="2 3">CBS 83496</strain>
    </source>
</reference>
<accession>A0A0D2B227</accession>
<gene>
    <name evidence="2" type="ORF">PV07_03312</name>
</gene>
<dbReference type="HOGENOM" id="CLU_007692_0_0_1"/>
<dbReference type="AlphaFoldDB" id="A0A0D2B227"/>
<feature type="compositionally biased region" description="Polar residues" evidence="1">
    <location>
        <begin position="247"/>
        <end position="257"/>
    </location>
</feature>
<dbReference type="OrthoDB" id="4150782at2759"/>
<proteinExistence type="predicted"/>
<evidence type="ECO:0000313" key="3">
    <source>
        <dbReference type="Proteomes" id="UP000054466"/>
    </source>
</evidence>
<name>A0A0D2B227_9EURO</name>
<dbReference type="EMBL" id="KN847041">
    <property type="protein sequence ID" value="KIW31712.1"/>
    <property type="molecule type" value="Genomic_DNA"/>
</dbReference>
<feature type="compositionally biased region" description="Basic and acidic residues" evidence="1">
    <location>
        <begin position="499"/>
        <end position="519"/>
    </location>
</feature>
<dbReference type="RefSeq" id="XP_016251928.1">
    <property type="nucleotide sequence ID" value="XM_016390026.1"/>
</dbReference>
<feature type="region of interest" description="Disordered" evidence="1">
    <location>
        <begin position="779"/>
        <end position="823"/>
    </location>
</feature>
<feature type="region of interest" description="Disordered" evidence="1">
    <location>
        <begin position="458"/>
        <end position="590"/>
    </location>
</feature>
<feature type="compositionally biased region" description="Polar residues" evidence="1">
    <location>
        <begin position="631"/>
        <end position="647"/>
    </location>
</feature>
<dbReference type="GeneID" id="27342506"/>
<feature type="region of interest" description="Disordered" evidence="1">
    <location>
        <begin position="72"/>
        <end position="147"/>
    </location>
</feature>
<feature type="region of interest" description="Disordered" evidence="1">
    <location>
        <begin position="216"/>
        <end position="257"/>
    </location>
</feature>
<feature type="region of interest" description="Disordered" evidence="1">
    <location>
        <begin position="611"/>
        <end position="676"/>
    </location>
</feature>
<evidence type="ECO:0000256" key="1">
    <source>
        <dbReference type="SAM" id="MobiDB-lite"/>
    </source>
</evidence>
<dbReference type="VEuPathDB" id="FungiDB:PV07_03312"/>
<sequence>MCTLKHLLSPFLCCFGARPSEDHTASDLQTLPSALSVQLPPSQIPHAVSQPGSHTADKEALRDLFRSSSSVRGYRTASLPSGSNLRREPSLDTGFQFGSQGQHRKQPSRLEQLGNHIKQKLSESRLSKSSSKPQIASEDTANDSTRCGNAHLGMSAPEGMLSQRSTGLLELLMSRTASQGGYDSDAKSIQTAALKASDGTIKYSPRRVLSLSSPADIQPIATDGPPPSPTNSLAPEVPHVQADSAKHPSTPSTPFTASDASFTKVVQAADDEAPFQAPKHLSGRVLDGTIELAEASESSTMPPFVASEVWEHDPFTSSPSKDHAVSGHNGEEFAEVLRTLGNTVSVAKRESQISNATGPRASLVSDLDPKLLDFISKYGERPSTDIAGRTSDDNAAACVIKSNSMTIADRDPFSASMPGREGISRKDLSSVAGSDQSSVHLYNMRISQQLASPSFIAASSRPNTSHTTIRAPRENSLDFRPSTSQTSIAGKSRGLITVEHNRRPSDPETKRLFEGDLARRRACSSRKPGTSPARSTAFGRPKPFTGTGDASSFCLSDGEVDDIGPSKRSTHKRNPNSIAIGGRSESISLPIGSSSASIGNLSVAEESAWFSRKSSQQNQVAEQAGRVRGSATRNRSVSMPDQSNVDSRPQLALPSRQFKHSTEANEAMSEISTDQLQDARREHLTEISVQAVRDAHNERMSAIEPPVDSYITTARPDSCSQRSFVTSHTRQSPPFSKTSVTGRRSRSEDGGTARSVYDGPNKFQESATDMWQRSFKRAMEEPEEDTLGGFLTSPRFDRDGRRRSTRSSISAGQLSHHGHRNSDVENDLDFLQETQIQNESSRLEENRRLQVCIKKPDPLPSVNPRRSIANIDAAKETPNTLPGKKASRKKSILDIGRRFTVIGASGENGRASGASTPLKDLFGLWGRFPSHTREERCGSAGPKDGIAVRDFALDYPDENTPSSPFPRTPWTRPTTARGSQTPGSWKMLQFGKHDGGAKAKNKVIRSTQSLGMRHKKSRKGLAGRWKRLYRSSSTEFRAYAHTHGHRSSISVGAGVEYPELEVIAGAECRIGGCEAFDWRPHVDGPVETEPLQEYQVVHRSRACSPEPLDTQPWTRMYQDCVGSLSALKSDPNLKLDGLGGGPDRLYDRHLTSESVQSGELRDSTVDFEQQLGKEHETVKTGLMRKIEGMDQSEERLGVHARSSVET</sequence>
<evidence type="ECO:0000313" key="2">
    <source>
        <dbReference type="EMBL" id="KIW31712.1"/>
    </source>
</evidence>
<feature type="region of interest" description="Disordered" evidence="1">
    <location>
        <begin position="959"/>
        <end position="984"/>
    </location>
</feature>
<feature type="region of interest" description="Disordered" evidence="1">
    <location>
        <begin position="721"/>
        <end position="767"/>
    </location>
</feature>
<feature type="compositionally biased region" description="Polar residues" evidence="1">
    <location>
        <begin position="721"/>
        <end position="742"/>
    </location>
</feature>
<dbReference type="Proteomes" id="UP000054466">
    <property type="component" value="Unassembled WGS sequence"/>
</dbReference>
<feature type="region of interest" description="Disordered" evidence="1">
    <location>
        <begin position="410"/>
        <end position="431"/>
    </location>
</feature>
<feature type="compositionally biased region" description="Polar residues" evidence="1">
    <location>
        <begin position="612"/>
        <end position="621"/>
    </location>
</feature>
<protein>
    <submittedName>
        <fullName evidence="2">Uncharacterized protein</fullName>
    </submittedName>
</protein>
<keyword evidence="3" id="KW-1185">Reference proteome</keyword>